<organism evidence="4 5">
    <name type="scientific">Psilocybe cf. subviscida</name>
    <dbReference type="NCBI Taxonomy" id="2480587"/>
    <lineage>
        <taxon>Eukaryota</taxon>
        <taxon>Fungi</taxon>
        <taxon>Dikarya</taxon>
        <taxon>Basidiomycota</taxon>
        <taxon>Agaricomycotina</taxon>
        <taxon>Agaricomycetes</taxon>
        <taxon>Agaricomycetidae</taxon>
        <taxon>Agaricales</taxon>
        <taxon>Agaricineae</taxon>
        <taxon>Strophariaceae</taxon>
        <taxon>Psilocybe</taxon>
    </lineage>
</organism>
<dbReference type="PANTHER" id="PTHR10366:SF564">
    <property type="entry name" value="STEROL-4-ALPHA-CARBOXYLATE 3-DEHYDROGENASE, DECARBOXYLATING"/>
    <property type="match status" value="1"/>
</dbReference>
<evidence type="ECO:0000313" key="5">
    <source>
        <dbReference type="Proteomes" id="UP000567179"/>
    </source>
</evidence>
<dbReference type="InterPro" id="IPR050425">
    <property type="entry name" value="NAD(P)_dehydrat-like"/>
</dbReference>
<name>A0A8H5AWI4_9AGAR</name>
<comment type="caution">
    <text evidence="4">The sequence shown here is derived from an EMBL/GenBank/DDBJ whole genome shotgun (WGS) entry which is preliminary data.</text>
</comment>
<dbReference type="OrthoDB" id="2735536at2759"/>
<proteinExistence type="inferred from homology"/>
<dbReference type="Gene3D" id="3.40.50.720">
    <property type="entry name" value="NAD(P)-binding Rossmann-like Domain"/>
    <property type="match status" value="1"/>
</dbReference>
<evidence type="ECO:0000313" key="4">
    <source>
        <dbReference type="EMBL" id="KAF5312153.1"/>
    </source>
</evidence>
<sequence>MPIVPPNGKVLVTGANGFIAIWVVRKLLEQGYSVRGAVRSEAKGKYLSDYFRSNGGYGADKFEWAVVPDITKDGAFDQAVKGVDAIEHMASPVSPTDTDDPDAYITPALHGTLSILRSALKEGGKIKRIVVTSSVGALFGTITAPPRIFTEKDWADEYVEKVDRIGRQATPVEKYRASKVLAERSAWEFYEKHKTDIGWDLVTLHPPLVVGPTLLEVNTPDDLGVSIGAWFSNVFEDKPEETLKATYGYIHVEDISLAHVVALQKKEAAGERIIVASGGTTYQATRNMLQNIHPEYYSSGILPRGNTSPDATGTPQFYYANEKGKRILGIKYKTLEEISEDLLADFKKRGKGTSSTILCDLPGHNCASASHVPSLDSLDHSTSTVTSSARLRLTPASAFVYNRSTALRMSEWMVNPEFTSSPPRLLSVLSAP</sequence>
<protein>
    <recommendedName>
        <fullName evidence="3">NAD-dependent epimerase/dehydratase domain-containing protein</fullName>
    </recommendedName>
</protein>
<feature type="domain" description="NAD-dependent epimerase/dehydratase" evidence="3">
    <location>
        <begin position="10"/>
        <end position="272"/>
    </location>
</feature>
<evidence type="ECO:0000259" key="3">
    <source>
        <dbReference type="Pfam" id="PF01370"/>
    </source>
</evidence>
<evidence type="ECO:0000256" key="1">
    <source>
        <dbReference type="ARBA" id="ARBA00023002"/>
    </source>
</evidence>
<keyword evidence="1" id="KW-0560">Oxidoreductase</keyword>
<dbReference type="AlphaFoldDB" id="A0A8H5AWI4"/>
<dbReference type="GO" id="GO:0016616">
    <property type="term" value="F:oxidoreductase activity, acting on the CH-OH group of donors, NAD or NADP as acceptor"/>
    <property type="evidence" value="ECO:0007669"/>
    <property type="project" value="TreeGrafter"/>
</dbReference>
<gene>
    <name evidence="4" type="ORF">D9619_003808</name>
</gene>
<comment type="similarity">
    <text evidence="2">Belongs to the NAD(P)-dependent epimerase/dehydratase family. Dihydroflavonol-4-reductase subfamily.</text>
</comment>
<accession>A0A8H5AWI4</accession>
<evidence type="ECO:0000256" key="2">
    <source>
        <dbReference type="ARBA" id="ARBA00023445"/>
    </source>
</evidence>
<keyword evidence="5" id="KW-1185">Reference proteome</keyword>
<dbReference type="PANTHER" id="PTHR10366">
    <property type="entry name" value="NAD DEPENDENT EPIMERASE/DEHYDRATASE"/>
    <property type="match status" value="1"/>
</dbReference>
<dbReference type="Proteomes" id="UP000567179">
    <property type="component" value="Unassembled WGS sequence"/>
</dbReference>
<reference evidence="4 5" key="1">
    <citation type="journal article" date="2020" name="ISME J.">
        <title>Uncovering the hidden diversity of litter-decomposition mechanisms in mushroom-forming fungi.</title>
        <authorList>
            <person name="Floudas D."/>
            <person name="Bentzer J."/>
            <person name="Ahren D."/>
            <person name="Johansson T."/>
            <person name="Persson P."/>
            <person name="Tunlid A."/>
        </authorList>
    </citation>
    <scope>NUCLEOTIDE SEQUENCE [LARGE SCALE GENOMIC DNA]</scope>
    <source>
        <strain evidence="4 5">CBS 101986</strain>
    </source>
</reference>
<dbReference type="EMBL" id="JAACJJ010000056">
    <property type="protein sequence ID" value="KAF5312153.1"/>
    <property type="molecule type" value="Genomic_DNA"/>
</dbReference>
<dbReference type="InterPro" id="IPR001509">
    <property type="entry name" value="Epimerase_deHydtase"/>
</dbReference>
<dbReference type="SUPFAM" id="SSF51735">
    <property type="entry name" value="NAD(P)-binding Rossmann-fold domains"/>
    <property type="match status" value="1"/>
</dbReference>
<dbReference type="Pfam" id="PF01370">
    <property type="entry name" value="Epimerase"/>
    <property type="match status" value="1"/>
</dbReference>
<dbReference type="InterPro" id="IPR036291">
    <property type="entry name" value="NAD(P)-bd_dom_sf"/>
</dbReference>